<protein>
    <submittedName>
        <fullName evidence="5 6">Uncharacterized protein LOC105901619</fullName>
    </submittedName>
</protein>
<proteinExistence type="predicted"/>
<dbReference type="KEGG" id="char:105901619"/>
<feature type="domain" description="Ig-like" evidence="3">
    <location>
        <begin position="131"/>
        <end position="196"/>
    </location>
</feature>
<evidence type="ECO:0000313" key="5">
    <source>
        <dbReference type="RefSeq" id="XP_031431757.1"/>
    </source>
</evidence>
<evidence type="ECO:0000313" key="6">
    <source>
        <dbReference type="RefSeq" id="XP_031431758.1"/>
    </source>
</evidence>
<dbReference type="OrthoDB" id="8841032at2759"/>
<evidence type="ECO:0000259" key="3">
    <source>
        <dbReference type="PROSITE" id="PS50835"/>
    </source>
</evidence>
<keyword evidence="2" id="KW-0732">Signal</keyword>
<dbReference type="GeneID" id="105901619"/>
<keyword evidence="1" id="KW-1133">Transmembrane helix</keyword>
<reference evidence="5 6" key="1">
    <citation type="submission" date="2025-04" db="UniProtKB">
        <authorList>
            <consortium name="RefSeq"/>
        </authorList>
    </citation>
    <scope>IDENTIFICATION</scope>
</reference>
<feature type="chain" id="PRO_5044652868" evidence="2">
    <location>
        <begin position="21"/>
        <end position="256"/>
    </location>
</feature>
<feature type="transmembrane region" description="Helical" evidence="1">
    <location>
        <begin position="215"/>
        <end position="235"/>
    </location>
</feature>
<dbReference type="PROSITE" id="PS50835">
    <property type="entry name" value="IG_LIKE"/>
    <property type="match status" value="1"/>
</dbReference>
<dbReference type="Gene3D" id="2.60.40.10">
    <property type="entry name" value="Immunoglobulins"/>
    <property type="match status" value="2"/>
</dbReference>
<gene>
    <name evidence="5 6" type="primary">LOC105901619</name>
</gene>
<organism evidence="4 6">
    <name type="scientific">Clupea harengus</name>
    <name type="common">Atlantic herring</name>
    <dbReference type="NCBI Taxonomy" id="7950"/>
    <lineage>
        <taxon>Eukaryota</taxon>
        <taxon>Metazoa</taxon>
        <taxon>Chordata</taxon>
        <taxon>Craniata</taxon>
        <taxon>Vertebrata</taxon>
        <taxon>Euteleostomi</taxon>
        <taxon>Actinopterygii</taxon>
        <taxon>Neopterygii</taxon>
        <taxon>Teleostei</taxon>
        <taxon>Clupei</taxon>
        <taxon>Clupeiformes</taxon>
        <taxon>Clupeoidei</taxon>
        <taxon>Clupeidae</taxon>
        <taxon>Clupea</taxon>
    </lineage>
</organism>
<dbReference type="RefSeq" id="XP_031431758.1">
    <property type="nucleotide sequence ID" value="XM_031575898.2"/>
</dbReference>
<accession>A0A6P8FUS8</accession>
<dbReference type="InterPro" id="IPR007110">
    <property type="entry name" value="Ig-like_dom"/>
</dbReference>
<sequence>MNLKWMTGFILALCVQLVQGLSVHFKIPKPIYVALGRELVLDASIEKTTEEKIFMVTWERISDKGARRLATYPGKTQDPKISMEREGSTLRIAGVQESDFGRYTITVTNQNGIQTSDEKDVGKHEKPPEASVVLLCDVSREEAQWDSPVFTWLVDGVELTNQTANMSDGGSKLHLQGMKGNNYTCISNSSLGTSVSHFIIPDSTEGPDGCPSCPIRTVIVSLVIVLAVIGLFLFLRRNRLLSYTPPRGRNNNNLSS</sequence>
<keyword evidence="4" id="KW-1185">Reference proteome</keyword>
<evidence type="ECO:0000313" key="4">
    <source>
        <dbReference type="Proteomes" id="UP000515152"/>
    </source>
</evidence>
<dbReference type="RefSeq" id="XP_031431757.1">
    <property type="nucleotide sequence ID" value="XM_031575897.2"/>
</dbReference>
<dbReference type="InterPro" id="IPR036179">
    <property type="entry name" value="Ig-like_dom_sf"/>
</dbReference>
<evidence type="ECO:0000256" key="2">
    <source>
        <dbReference type="SAM" id="SignalP"/>
    </source>
</evidence>
<dbReference type="Pfam" id="PF07679">
    <property type="entry name" value="I-set"/>
    <property type="match status" value="1"/>
</dbReference>
<dbReference type="AlphaFoldDB" id="A0A6P8FUS8"/>
<keyword evidence="1" id="KW-0812">Transmembrane</keyword>
<keyword evidence="1" id="KW-0472">Membrane</keyword>
<evidence type="ECO:0000256" key="1">
    <source>
        <dbReference type="SAM" id="Phobius"/>
    </source>
</evidence>
<dbReference type="SMART" id="SM00409">
    <property type="entry name" value="IG"/>
    <property type="match status" value="1"/>
</dbReference>
<dbReference type="InterPro" id="IPR013783">
    <property type="entry name" value="Ig-like_fold"/>
</dbReference>
<dbReference type="InterPro" id="IPR003599">
    <property type="entry name" value="Ig_sub"/>
</dbReference>
<dbReference type="InterPro" id="IPR013098">
    <property type="entry name" value="Ig_I-set"/>
</dbReference>
<dbReference type="SUPFAM" id="SSF48726">
    <property type="entry name" value="Immunoglobulin"/>
    <property type="match status" value="2"/>
</dbReference>
<dbReference type="Proteomes" id="UP000515152">
    <property type="component" value="Chromosome 11"/>
</dbReference>
<name>A0A6P8FUS8_CLUHA</name>
<feature type="signal peptide" evidence="2">
    <location>
        <begin position="1"/>
        <end position="20"/>
    </location>
</feature>